<keyword evidence="2" id="KW-1185">Reference proteome</keyword>
<reference evidence="1" key="2">
    <citation type="submission" date="2023-02" db="EMBL/GenBank/DDBJ databases">
        <authorList>
            <person name="Swenson N.G."/>
            <person name="Wegrzyn J.L."/>
            <person name="Mcevoy S.L."/>
        </authorList>
    </citation>
    <scope>NUCLEOTIDE SEQUENCE</scope>
    <source>
        <strain evidence="1">91603</strain>
        <tissue evidence="1">Leaf</tissue>
    </source>
</reference>
<name>A0AAD5NEM6_ACENE</name>
<dbReference type="Proteomes" id="UP001064489">
    <property type="component" value="Chromosome 11"/>
</dbReference>
<protein>
    <submittedName>
        <fullName evidence="1">Uncharacterized protein</fullName>
    </submittedName>
</protein>
<reference evidence="1" key="1">
    <citation type="journal article" date="2022" name="Plant J.">
        <title>Strategies of tolerance reflected in two North American maple genomes.</title>
        <authorList>
            <person name="McEvoy S.L."/>
            <person name="Sezen U.U."/>
            <person name="Trouern-Trend A."/>
            <person name="McMahon S.M."/>
            <person name="Schaberg P.G."/>
            <person name="Yang J."/>
            <person name="Wegrzyn J.L."/>
            <person name="Swenson N.G."/>
        </authorList>
    </citation>
    <scope>NUCLEOTIDE SEQUENCE</scope>
    <source>
        <strain evidence="1">91603</strain>
    </source>
</reference>
<sequence length="87" mass="9906">MVGRSLPFYRKLNVRVSALLLWSFKTCPPGHMDLRFCECFLWLSGERIPRARYPADVMAGYPVDLSSGIPVWCSKGVPCRALRQDSE</sequence>
<evidence type="ECO:0000313" key="2">
    <source>
        <dbReference type="Proteomes" id="UP001064489"/>
    </source>
</evidence>
<evidence type="ECO:0000313" key="1">
    <source>
        <dbReference type="EMBL" id="KAI9152750.1"/>
    </source>
</evidence>
<organism evidence="1 2">
    <name type="scientific">Acer negundo</name>
    <name type="common">Box elder</name>
    <dbReference type="NCBI Taxonomy" id="4023"/>
    <lineage>
        <taxon>Eukaryota</taxon>
        <taxon>Viridiplantae</taxon>
        <taxon>Streptophyta</taxon>
        <taxon>Embryophyta</taxon>
        <taxon>Tracheophyta</taxon>
        <taxon>Spermatophyta</taxon>
        <taxon>Magnoliopsida</taxon>
        <taxon>eudicotyledons</taxon>
        <taxon>Gunneridae</taxon>
        <taxon>Pentapetalae</taxon>
        <taxon>rosids</taxon>
        <taxon>malvids</taxon>
        <taxon>Sapindales</taxon>
        <taxon>Sapindaceae</taxon>
        <taxon>Hippocastanoideae</taxon>
        <taxon>Acereae</taxon>
        <taxon>Acer</taxon>
    </lineage>
</organism>
<comment type="caution">
    <text evidence="1">The sequence shown here is derived from an EMBL/GenBank/DDBJ whole genome shotgun (WGS) entry which is preliminary data.</text>
</comment>
<accession>A0AAD5NEM6</accession>
<proteinExistence type="predicted"/>
<dbReference type="AlphaFoldDB" id="A0AAD5NEM6"/>
<dbReference type="EMBL" id="JAJSOW010000108">
    <property type="protein sequence ID" value="KAI9152750.1"/>
    <property type="molecule type" value="Genomic_DNA"/>
</dbReference>
<gene>
    <name evidence="1" type="ORF">LWI28_000386</name>
</gene>